<dbReference type="EMBL" id="RJKL01000001">
    <property type="protein sequence ID" value="ROP30696.1"/>
    <property type="molecule type" value="Genomic_DNA"/>
</dbReference>
<protein>
    <submittedName>
        <fullName evidence="1">Uncharacterized protein</fullName>
    </submittedName>
</protein>
<dbReference type="Proteomes" id="UP000271683">
    <property type="component" value="Unassembled WGS sequence"/>
</dbReference>
<gene>
    <name evidence="1" type="ORF">EDD30_3556</name>
</gene>
<comment type="caution">
    <text evidence="1">The sequence shown here is derived from an EMBL/GenBank/DDBJ whole genome shotgun (WGS) entry which is preliminary data.</text>
</comment>
<name>A0A3N1GKN5_9ACTN</name>
<proteinExistence type="predicted"/>
<evidence type="ECO:0000313" key="2">
    <source>
        <dbReference type="Proteomes" id="UP000271683"/>
    </source>
</evidence>
<accession>A0A3N1GKN5</accession>
<dbReference type="RefSeq" id="WP_143162680.1">
    <property type="nucleotide sequence ID" value="NZ_RJKL01000001.1"/>
</dbReference>
<evidence type="ECO:0000313" key="1">
    <source>
        <dbReference type="EMBL" id="ROP30696.1"/>
    </source>
</evidence>
<dbReference type="AlphaFoldDB" id="A0A3N1GKN5"/>
<sequence length="147" mass="16544">MTRTATLPQRTPGAQLPIDAPPRYVGRAKIPLPEGVRIDDAAHLTIHDLERLRDAIRDWDLMAGSPTPPRSGEVYALSEENYRYGVGPVLVRVISVNALLPYHGEPWWQVTADFTQGTPERFSPEWRPVEFYLRAEGLASACIRQQP</sequence>
<dbReference type="OrthoDB" id="3400634at2"/>
<reference evidence="1 2" key="1">
    <citation type="submission" date="2018-11" db="EMBL/GenBank/DDBJ databases">
        <title>Sequencing the genomes of 1000 actinobacteria strains.</title>
        <authorList>
            <person name="Klenk H.-P."/>
        </authorList>
    </citation>
    <scope>NUCLEOTIDE SEQUENCE [LARGE SCALE GENOMIC DNA]</scope>
    <source>
        <strain evidence="1 2">DSM 43634</strain>
    </source>
</reference>
<organism evidence="1 2">
    <name type="scientific">Couchioplanes caeruleus</name>
    <dbReference type="NCBI Taxonomy" id="56438"/>
    <lineage>
        <taxon>Bacteria</taxon>
        <taxon>Bacillati</taxon>
        <taxon>Actinomycetota</taxon>
        <taxon>Actinomycetes</taxon>
        <taxon>Micromonosporales</taxon>
        <taxon>Micromonosporaceae</taxon>
        <taxon>Couchioplanes</taxon>
    </lineage>
</organism>